<dbReference type="Pfam" id="PF11066">
    <property type="entry name" value="DUF2867"/>
    <property type="match status" value="1"/>
</dbReference>
<gene>
    <name evidence="1" type="ORF">DZD52_14420</name>
</gene>
<organism evidence="1 2">
    <name type="scientific">Xanthomonas nasturtii</name>
    <dbReference type="NCBI Taxonomy" id="1843581"/>
    <lineage>
        <taxon>Bacteria</taxon>
        <taxon>Pseudomonadati</taxon>
        <taxon>Pseudomonadota</taxon>
        <taxon>Gammaproteobacteria</taxon>
        <taxon>Lysobacterales</taxon>
        <taxon>Lysobacteraceae</taxon>
        <taxon>Xanthomonas</taxon>
    </lineage>
</organism>
<comment type="caution">
    <text evidence="1">The sequence shown here is derived from an EMBL/GenBank/DDBJ whole genome shotgun (WGS) entry which is preliminary data.</text>
</comment>
<evidence type="ECO:0000313" key="2">
    <source>
        <dbReference type="Proteomes" id="UP000259570"/>
    </source>
</evidence>
<protein>
    <submittedName>
        <fullName evidence="1">DUF2867 domain-containing protein</fullName>
    </submittedName>
</protein>
<reference evidence="1 2" key="1">
    <citation type="submission" date="2018-08" db="EMBL/GenBank/DDBJ databases">
        <title>Genome sequencing of X. nasturtii WHRI 8984.</title>
        <authorList>
            <person name="Studholme D.J."/>
            <person name="Mchugh J."/>
            <person name="Vicente J."/>
        </authorList>
    </citation>
    <scope>NUCLEOTIDE SEQUENCE [LARGE SCALE GENOMIC DNA]</scope>
    <source>
        <strain evidence="1 2">WHRI 8984</strain>
    </source>
</reference>
<dbReference type="Proteomes" id="UP000259570">
    <property type="component" value="Unassembled WGS sequence"/>
</dbReference>
<dbReference type="InterPro" id="IPR021295">
    <property type="entry name" value="DUF2867"/>
</dbReference>
<name>A0A3E1KHC6_9XANT</name>
<dbReference type="EMBL" id="QUZM01000029">
    <property type="protein sequence ID" value="RFF37981.1"/>
    <property type="molecule type" value="Genomic_DNA"/>
</dbReference>
<proteinExistence type="predicted"/>
<accession>A0A3E1KHC6</accession>
<sequence length="472" mass="51687">MDHQRIVAETSFPRVSLPSYSGGRPVEVMLIAQLDPGAGDSLIAQTGERQRHHPAHHDALDEPSVQLSAPDFGHDDRASLFSFSVGPQGHPFHCHAGNRVFTAITGSGGARLRFSNASPQQLQQDPQAFLHALRYVDIPGDSLFTVRFGGGTWHQFAPAQGNAAHSAFFALSCHPDEAGGSLSHAQQALVTQGTATIASLTELLPAPVAALLQSDAFRAADVPSVALSLHAKPQSWQQRACSRVRRWSGRLRQLPPRTPRPGFVATRVAPLRIRSLQALPADALLRGQLGDQVHFQDTHQLRLDTRHLRTDSLPDLMCDLLQAFVDQPPGGVSGLMRLRNLMVKPLGLRTSHLGCPVSSLLDPSAAQRFAGRFPVLAQRSDADGQQVQVVLGADDKHLRFRSSVALRRVGMHEIELTMATQVSCRNWFGRIYMACIHHAHHHYIMPTMLRTAVRRLLHSDTLTSEAWPTQPA</sequence>
<dbReference type="OrthoDB" id="7058586at2"/>
<dbReference type="AlphaFoldDB" id="A0A3E1KHC6"/>
<evidence type="ECO:0000313" key="1">
    <source>
        <dbReference type="EMBL" id="RFF37981.1"/>
    </source>
</evidence>